<dbReference type="AlphaFoldDB" id="A0A2G5SY57"/>
<comment type="caution">
    <text evidence="1">The sequence shown here is derived from an EMBL/GenBank/DDBJ whole genome shotgun (WGS) entry which is preliminary data.</text>
</comment>
<evidence type="ECO:0000313" key="1">
    <source>
        <dbReference type="EMBL" id="PIC19977.1"/>
    </source>
</evidence>
<evidence type="ECO:0000313" key="2">
    <source>
        <dbReference type="Proteomes" id="UP000230233"/>
    </source>
</evidence>
<sequence length="82" mass="8845">MATFSALNDLQIDDLIDGTKTVLIVSLSYEMAVYISYRIGTEGMEDIDGSPFEDLSNCNISSDFGNLIVGLVYSEDGIPSIA</sequence>
<name>A0A2G5SY57_9PELO</name>
<organism evidence="1 2">
    <name type="scientific">Caenorhabditis nigoni</name>
    <dbReference type="NCBI Taxonomy" id="1611254"/>
    <lineage>
        <taxon>Eukaryota</taxon>
        <taxon>Metazoa</taxon>
        <taxon>Ecdysozoa</taxon>
        <taxon>Nematoda</taxon>
        <taxon>Chromadorea</taxon>
        <taxon>Rhabditida</taxon>
        <taxon>Rhabditina</taxon>
        <taxon>Rhabditomorpha</taxon>
        <taxon>Rhabditoidea</taxon>
        <taxon>Rhabditidae</taxon>
        <taxon>Peloderinae</taxon>
        <taxon>Caenorhabditis</taxon>
    </lineage>
</organism>
<proteinExistence type="predicted"/>
<protein>
    <submittedName>
        <fullName evidence="1">Uncharacterized protein</fullName>
    </submittedName>
</protein>
<dbReference type="Proteomes" id="UP000230233">
    <property type="component" value="Chromosome X"/>
</dbReference>
<dbReference type="EMBL" id="PDUG01000006">
    <property type="protein sequence ID" value="PIC19977.1"/>
    <property type="molecule type" value="Genomic_DNA"/>
</dbReference>
<accession>A0A2G5SY57</accession>
<keyword evidence="2" id="KW-1185">Reference proteome</keyword>
<reference evidence="2" key="1">
    <citation type="submission" date="2017-10" db="EMBL/GenBank/DDBJ databases">
        <title>Rapid genome shrinkage in a self-fertile nematode reveals novel sperm competition proteins.</title>
        <authorList>
            <person name="Yin D."/>
            <person name="Schwarz E.M."/>
            <person name="Thomas C.G."/>
            <person name="Felde R.L."/>
            <person name="Korf I.F."/>
            <person name="Cutter A.D."/>
            <person name="Schartner C.M."/>
            <person name="Ralston E.J."/>
            <person name="Meyer B.J."/>
            <person name="Haag E.S."/>
        </authorList>
    </citation>
    <scope>NUCLEOTIDE SEQUENCE [LARGE SCALE GENOMIC DNA]</scope>
    <source>
        <strain evidence="2">JU1422</strain>
    </source>
</reference>
<gene>
    <name evidence="1" type="primary">Cnig_chr_X.g25326</name>
    <name evidence="1" type="ORF">B9Z55_025326</name>
</gene>